<evidence type="ECO:0000256" key="1">
    <source>
        <dbReference type="SAM" id="MobiDB-lite"/>
    </source>
</evidence>
<feature type="region of interest" description="Disordered" evidence="1">
    <location>
        <begin position="126"/>
        <end position="152"/>
    </location>
</feature>
<reference evidence="3" key="1">
    <citation type="journal article" date="2023" name="Mol. Phylogenet. Evol.">
        <title>Genome-scale phylogeny and comparative genomics of the fungal order Sordariales.</title>
        <authorList>
            <person name="Hensen N."/>
            <person name="Bonometti L."/>
            <person name="Westerberg I."/>
            <person name="Brannstrom I.O."/>
            <person name="Guillou S."/>
            <person name="Cros-Aarteil S."/>
            <person name="Calhoun S."/>
            <person name="Haridas S."/>
            <person name="Kuo A."/>
            <person name="Mondo S."/>
            <person name="Pangilinan J."/>
            <person name="Riley R."/>
            <person name="LaButti K."/>
            <person name="Andreopoulos B."/>
            <person name="Lipzen A."/>
            <person name="Chen C."/>
            <person name="Yan M."/>
            <person name="Daum C."/>
            <person name="Ng V."/>
            <person name="Clum A."/>
            <person name="Steindorff A."/>
            <person name="Ohm R.A."/>
            <person name="Martin F."/>
            <person name="Silar P."/>
            <person name="Natvig D.O."/>
            <person name="Lalanne C."/>
            <person name="Gautier V."/>
            <person name="Ament-Velasquez S.L."/>
            <person name="Kruys A."/>
            <person name="Hutchinson M.I."/>
            <person name="Powell A.J."/>
            <person name="Barry K."/>
            <person name="Miller A.N."/>
            <person name="Grigoriev I.V."/>
            <person name="Debuchy R."/>
            <person name="Gladieux P."/>
            <person name="Hiltunen Thoren M."/>
            <person name="Johannesson H."/>
        </authorList>
    </citation>
    <scope>NUCLEOTIDE SEQUENCE</scope>
    <source>
        <strain evidence="3">PSN324</strain>
    </source>
</reference>
<evidence type="ECO:0008006" key="5">
    <source>
        <dbReference type="Google" id="ProtNLM"/>
    </source>
</evidence>
<feature type="compositionally biased region" description="Gly residues" evidence="1">
    <location>
        <begin position="133"/>
        <end position="152"/>
    </location>
</feature>
<feature type="chain" id="PRO_5043530066" description="Extracellular membrane protein CFEM domain-containing protein" evidence="2">
    <location>
        <begin position="20"/>
        <end position="182"/>
    </location>
</feature>
<dbReference type="EMBL" id="MU865108">
    <property type="protein sequence ID" value="KAK4457558.1"/>
    <property type="molecule type" value="Genomic_DNA"/>
</dbReference>
<sequence>MLQSTFLTFLSVLPFMAAAQHHPMITPAAAVRARATDGTGVGSDCDASLVPWMSCAGSGLSSDLCLGTAATLNVQSSCACSQATSLYDCYTKYCSPGTEFPAYYTAVSYCASKGYGKAPPKPTGAAASALGDSGSGSGSGSGNGGSGGGDNKSGASGMGAGDMVLWSVWGVVGLGMGVGMLV</sequence>
<accession>A0AAV9HDG5</accession>
<evidence type="ECO:0000313" key="4">
    <source>
        <dbReference type="Proteomes" id="UP001321749"/>
    </source>
</evidence>
<name>A0AAV9HDG5_9PEZI</name>
<dbReference type="AlphaFoldDB" id="A0AAV9HDG5"/>
<keyword evidence="4" id="KW-1185">Reference proteome</keyword>
<proteinExistence type="predicted"/>
<evidence type="ECO:0000256" key="2">
    <source>
        <dbReference type="SAM" id="SignalP"/>
    </source>
</evidence>
<organism evidence="3 4">
    <name type="scientific">Cladorrhinum samala</name>
    <dbReference type="NCBI Taxonomy" id="585594"/>
    <lineage>
        <taxon>Eukaryota</taxon>
        <taxon>Fungi</taxon>
        <taxon>Dikarya</taxon>
        <taxon>Ascomycota</taxon>
        <taxon>Pezizomycotina</taxon>
        <taxon>Sordariomycetes</taxon>
        <taxon>Sordariomycetidae</taxon>
        <taxon>Sordariales</taxon>
        <taxon>Podosporaceae</taxon>
        <taxon>Cladorrhinum</taxon>
    </lineage>
</organism>
<dbReference type="Proteomes" id="UP001321749">
    <property type="component" value="Unassembled WGS sequence"/>
</dbReference>
<feature type="signal peptide" evidence="2">
    <location>
        <begin position="1"/>
        <end position="19"/>
    </location>
</feature>
<gene>
    <name evidence="3" type="ORF">QBC42DRAFT_301056</name>
</gene>
<protein>
    <recommendedName>
        <fullName evidence="5">Extracellular membrane protein CFEM domain-containing protein</fullName>
    </recommendedName>
</protein>
<keyword evidence="2" id="KW-0732">Signal</keyword>
<reference evidence="3" key="2">
    <citation type="submission" date="2023-06" db="EMBL/GenBank/DDBJ databases">
        <authorList>
            <consortium name="Lawrence Berkeley National Laboratory"/>
            <person name="Mondo S.J."/>
            <person name="Hensen N."/>
            <person name="Bonometti L."/>
            <person name="Westerberg I."/>
            <person name="Brannstrom I.O."/>
            <person name="Guillou S."/>
            <person name="Cros-Aarteil S."/>
            <person name="Calhoun S."/>
            <person name="Haridas S."/>
            <person name="Kuo A."/>
            <person name="Pangilinan J."/>
            <person name="Riley R."/>
            <person name="Labutti K."/>
            <person name="Andreopoulos B."/>
            <person name="Lipzen A."/>
            <person name="Chen C."/>
            <person name="Yanf M."/>
            <person name="Daum C."/>
            <person name="Ng V."/>
            <person name="Clum A."/>
            <person name="Steindorff A."/>
            <person name="Ohm R."/>
            <person name="Martin F."/>
            <person name="Silar P."/>
            <person name="Natvig D."/>
            <person name="Lalanne C."/>
            <person name="Gautier V."/>
            <person name="Ament-Velasquez S.L."/>
            <person name="Kruys A."/>
            <person name="Hutchinson M.I."/>
            <person name="Powell A.J."/>
            <person name="Barry K."/>
            <person name="Miller A.N."/>
            <person name="Grigoriev I.V."/>
            <person name="Debuchy R."/>
            <person name="Gladieux P."/>
            <person name="Thoren M.H."/>
            <person name="Johannesson H."/>
        </authorList>
    </citation>
    <scope>NUCLEOTIDE SEQUENCE</scope>
    <source>
        <strain evidence="3">PSN324</strain>
    </source>
</reference>
<comment type="caution">
    <text evidence="3">The sequence shown here is derived from an EMBL/GenBank/DDBJ whole genome shotgun (WGS) entry which is preliminary data.</text>
</comment>
<evidence type="ECO:0000313" key="3">
    <source>
        <dbReference type="EMBL" id="KAK4457558.1"/>
    </source>
</evidence>